<proteinExistence type="predicted"/>
<evidence type="ECO:0000256" key="6">
    <source>
        <dbReference type="ARBA" id="ARBA00023172"/>
    </source>
</evidence>
<evidence type="ECO:0000313" key="11">
    <source>
        <dbReference type="EMBL" id="CAH67772.1"/>
    </source>
</evidence>
<evidence type="ECO:0000256" key="2">
    <source>
        <dbReference type="ARBA" id="ARBA00022723"/>
    </source>
</evidence>
<evidence type="ECO:0000259" key="10">
    <source>
        <dbReference type="PROSITE" id="PS50966"/>
    </source>
</evidence>
<protein>
    <submittedName>
        <fullName evidence="11">H0322F07.9 protein</fullName>
    </submittedName>
    <submittedName>
        <fullName evidence="12">H0403D02.5 protein</fullName>
    </submittedName>
</protein>
<dbReference type="EMBL" id="AL732344">
    <property type="protein sequence ID" value="CAH68177.1"/>
    <property type="molecule type" value="Genomic_DNA"/>
</dbReference>
<feature type="region of interest" description="Disordered" evidence="8">
    <location>
        <begin position="175"/>
        <end position="241"/>
    </location>
</feature>
<dbReference type="EMBL" id="AL732355">
    <property type="protein sequence ID" value="CAH67772.1"/>
    <property type="molecule type" value="Genomic_DNA"/>
</dbReference>
<feature type="signal peptide" evidence="9">
    <location>
        <begin position="1"/>
        <end position="24"/>
    </location>
</feature>
<dbReference type="Pfam" id="PF03108">
    <property type="entry name" value="DBD_Tnp_Mut"/>
    <property type="match status" value="1"/>
</dbReference>
<dbReference type="InterPro" id="IPR004332">
    <property type="entry name" value="Transposase_MuDR"/>
</dbReference>
<dbReference type="InterPro" id="IPR001207">
    <property type="entry name" value="Transposase_mutator"/>
</dbReference>
<keyword evidence="5" id="KW-0238">DNA-binding</keyword>
<evidence type="ECO:0000256" key="1">
    <source>
        <dbReference type="ARBA" id="ARBA00022578"/>
    </source>
</evidence>
<dbReference type="Pfam" id="PF26130">
    <property type="entry name" value="PB1-like"/>
    <property type="match status" value="1"/>
</dbReference>
<keyword evidence="6" id="KW-0233">DNA recombination</keyword>
<evidence type="ECO:0000313" key="12">
    <source>
        <dbReference type="EMBL" id="CAH68177.1"/>
    </source>
</evidence>
<feature type="region of interest" description="Disordered" evidence="8">
    <location>
        <begin position="983"/>
        <end position="1030"/>
    </location>
</feature>
<dbReference type="InterPro" id="IPR006564">
    <property type="entry name" value="Znf_PMZ"/>
</dbReference>
<dbReference type="InterPro" id="IPR018289">
    <property type="entry name" value="MULE_transposase_dom"/>
</dbReference>
<dbReference type="InterPro" id="IPR007527">
    <property type="entry name" value="Znf_SWIM"/>
</dbReference>
<organism evidence="11">
    <name type="scientific">Oryza sativa</name>
    <name type="common">Rice</name>
    <dbReference type="NCBI Taxonomy" id="4530"/>
    <lineage>
        <taxon>Eukaryota</taxon>
        <taxon>Viridiplantae</taxon>
        <taxon>Streptophyta</taxon>
        <taxon>Embryophyta</taxon>
        <taxon>Tracheophyta</taxon>
        <taxon>Spermatophyta</taxon>
        <taxon>Magnoliopsida</taxon>
        <taxon>Liliopsida</taxon>
        <taxon>Poales</taxon>
        <taxon>Poaceae</taxon>
        <taxon>BOP clade</taxon>
        <taxon>Oryzoideae</taxon>
        <taxon>Oryzeae</taxon>
        <taxon>Oryzinae</taxon>
        <taxon>Oryza</taxon>
    </lineage>
</organism>
<keyword evidence="2" id="KW-0479">Metal-binding</keyword>
<feature type="compositionally biased region" description="Acidic residues" evidence="8">
    <location>
        <begin position="209"/>
        <end position="241"/>
    </location>
</feature>
<dbReference type="AlphaFoldDB" id="Q259A0"/>
<evidence type="ECO:0000256" key="8">
    <source>
        <dbReference type="SAM" id="MobiDB-lite"/>
    </source>
</evidence>
<dbReference type="PANTHER" id="PTHR31973:SF191">
    <property type="entry name" value="OS05G0489400 PROTEIN"/>
    <property type="match status" value="1"/>
</dbReference>
<dbReference type="GO" id="GO:0006313">
    <property type="term" value="P:DNA transposition"/>
    <property type="evidence" value="ECO:0007669"/>
    <property type="project" value="InterPro"/>
</dbReference>
<evidence type="ECO:0000256" key="4">
    <source>
        <dbReference type="ARBA" id="ARBA00022833"/>
    </source>
</evidence>
<dbReference type="Pfam" id="PF10551">
    <property type="entry name" value="MULE"/>
    <property type="match status" value="1"/>
</dbReference>
<name>Q259A0_ORYSA</name>
<dbReference type="PANTHER" id="PTHR31973">
    <property type="entry name" value="POLYPROTEIN, PUTATIVE-RELATED"/>
    <property type="match status" value="1"/>
</dbReference>
<reference evidence="11" key="1">
    <citation type="journal article" date="2002" name="Nature">
        <title>Sequence and analysis of rice chromosome 4.</title>
        <authorList>
            <person name="Feng Q."/>
            <person name="Zhang Y."/>
            <person name="Hao P."/>
            <person name="Wang S."/>
            <person name="Fu G."/>
            <person name="Huang Y."/>
            <person name="Li Y."/>
            <person name="Zhu J."/>
            <person name="Liu Y."/>
            <person name="Hu X."/>
            <person name="Jia P."/>
            <person name="Zhang Y."/>
            <person name="Zhao Q."/>
            <person name="Ying K."/>
            <person name="Yu S."/>
            <person name="Tang Y."/>
            <person name="Weng Q."/>
            <person name="Zhang L."/>
            <person name="Lu Y."/>
            <person name="Mu J."/>
            <person name="Lu Y."/>
            <person name="Zhang L.S."/>
            <person name="Yu Z."/>
            <person name="Fan D."/>
            <person name="Liu X."/>
            <person name="Lu T."/>
            <person name="Li C."/>
            <person name="Wu Y."/>
            <person name="Sun T."/>
            <person name="Lei H."/>
            <person name="Li T."/>
            <person name="Hu H."/>
            <person name="Guan J."/>
            <person name="Wu M."/>
            <person name="Zhang R."/>
            <person name="Zhou B."/>
            <person name="Chen Z."/>
            <person name="Chen L."/>
            <person name="Jin Z."/>
            <person name="Wang R."/>
            <person name="Yin H."/>
            <person name="Cai Z."/>
            <person name="Ren S."/>
            <person name="Lv G."/>
            <person name="Gu W."/>
            <person name="Zhu G."/>
            <person name="Tu Y."/>
            <person name="Jia J."/>
            <person name="Zhang Y."/>
            <person name="Chen J."/>
            <person name="Kang H."/>
            <person name="Chen X."/>
            <person name="Shao C."/>
            <person name="Sun Y."/>
            <person name="Hu Q."/>
            <person name="Zhang X."/>
            <person name="Zhang W."/>
            <person name="Wang L."/>
            <person name="Ding C."/>
            <person name="Sheng H."/>
            <person name="Gu J."/>
            <person name="Chen S."/>
            <person name="Ni L."/>
            <person name="Zhu F."/>
            <person name="Chen W."/>
            <person name="Lan L."/>
            <person name="Lai Y."/>
            <person name="Cheng Z."/>
            <person name="Gu M."/>
            <person name="Jiang J."/>
            <person name="Li J."/>
            <person name="Hong G."/>
            <person name="Xue Y."/>
            <person name="Han B."/>
        </authorList>
    </citation>
    <scope>NUCLEOTIDE SEQUENCE</scope>
</reference>
<keyword evidence="1" id="KW-0815">Transposition</keyword>
<gene>
    <name evidence="11" type="primary">H0322F07.9</name>
    <name evidence="12" type="synonym">H0403D02.5</name>
</gene>
<evidence type="ECO:0000256" key="5">
    <source>
        <dbReference type="ARBA" id="ARBA00023125"/>
    </source>
</evidence>
<dbReference type="SMART" id="SM00575">
    <property type="entry name" value="ZnF_PMZ"/>
    <property type="match status" value="1"/>
</dbReference>
<evidence type="ECO:0000256" key="3">
    <source>
        <dbReference type="ARBA" id="ARBA00022771"/>
    </source>
</evidence>
<evidence type="ECO:0000256" key="9">
    <source>
        <dbReference type="SAM" id="SignalP"/>
    </source>
</evidence>
<feature type="chain" id="PRO_5007700174" evidence="9">
    <location>
        <begin position="25"/>
        <end position="1030"/>
    </location>
</feature>
<dbReference type="PROSITE" id="PS01007">
    <property type="entry name" value="TRANSPOSASE_MUTATOR"/>
    <property type="match status" value="1"/>
</dbReference>
<evidence type="ECO:0000256" key="7">
    <source>
        <dbReference type="PROSITE-ProRule" id="PRU00325"/>
    </source>
</evidence>
<dbReference type="Pfam" id="PF04434">
    <property type="entry name" value="SWIM"/>
    <property type="match status" value="1"/>
</dbReference>
<dbReference type="GO" id="GO:0008270">
    <property type="term" value="F:zinc ion binding"/>
    <property type="evidence" value="ECO:0007669"/>
    <property type="project" value="UniProtKB-KW"/>
</dbReference>
<feature type="compositionally biased region" description="Low complexity" evidence="8">
    <location>
        <begin position="187"/>
        <end position="198"/>
    </location>
</feature>
<dbReference type="PROSITE" id="PS50966">
    <property type="entry name" value="ZF_SWIM"/>
    <property type="match status" value="1"/>
</dbReference>
<feature type="domain" description="SWIM-type" evidence="10">
    <location>
        <begin position="760"/>
        <end position="792"/>
    </location>
</feature>
<sequence>MFCRTAKLGFFVCTSLHAVSWIEGFVSSLLGDGSDEFTVKVHHGGFFVGHGNLRSYLNGKVSWFDNVEIDTWSPLWLDQFVEDLGYLRTPTLKIYWLLPGKDISDGLRVVVSDTDTNVMASMVEKFRTLVVYIDHDDKVAGIDWDDIIDNPGTPLPKVISPNKVNCVEKIIGESSKQQEGNLKEQSSRQQQGSRQQQSNLKEHNNREQQEDDCDEEDSGTESDDSDEEFYDSDYELDDGDDDLFVDYVDENVIDEGVAKGKKILKGKKARGSRLKGNLAIVPRGDESEDTDEEELNAADSDDEGVRLKFKSFAEEDLNNPNFKVGLVFPSVEKLRQAITEYSVRNRVEIKMPRNDRRRIRAHCAEGCPWNLYASEDSRAKAFVVKTYDERHTCQKEWILKRCTSKWLAGKYIEAFRADEKMSLTSFAKTVQLQWNLTPSRSKLARARRIAMKTMHGDEVEQYKLLWDYGKELRRSNPGTSFFLKLDGSLFSQCYMSMDACKRGFLNGCRPLICLDGCHIKTKYGGQLLTAVGMDPNDCIYPIAFAVVEVESLATWKWFLETLKNDLGIENTYPWTIMTDKQKGLIPAVQQVFPESEHRFCVRHLYSNFQLQFKGEVLKNQLWACARSSSVQEWNKNMDVMRNLNKSAYEWIEKLPPNTWVRAFFSEFPKCDILLNNNCEVFNKYILEARELPILTMLEKIKGQLMTRHFNKQKELVDQFQGLICPKIRKKVLKNADAANTCYALPAGQGIFQVHEREYQYIVDINAMHCDCRRWDLTGIPCNHAISCLRHERINAESILPNCYTTDAFSKAYGFNIWPCNDKSKWENVNGPEIKPPVYEKKAGRPKKFRRKAPYEVIGKNGPKLTKHGVMMHCKYCGEENHNSGGCKLKKQGISSEEAKRMVATAKESLAMEIQQNITEQEPNVINQDVIDEHIAASQTSSQLLSQLGSTVFSQMADQPNQSSVLSQQLGPLPDPAFIMSNIPSARPAPLTTNTKLGKSVALKKRKTTTGNKKSASAASKKKPAPGIGTN</sequence>
<keyword evidence="4" id="KW-0862">Zinc</keyword>
<reference evidence="11" key="2">
    <citation type="submission" date="2002-05" db="EMBL/GenBank/DDBJ databases">
        <title>Chromosome-wide comparison between domesticated rice subspecies indica and japonica.</title>
        <authorList>
            <person name="Han B."/>
        </authorList>
    </citation>
    <scope>NUCLEOTIDE SEQUENCE</scope>
</reference>
<keyword evidence="3 7" id="KW-0863">Zinc-finger</keyword>
<dbReference type="GO" id="GO:0003677">
    <property type="term" value="F:DNA binding"/>
    <property type="evidence" value="ECO:0007669"/>
    <property type="project" value="UniProtKB-KW"/>
</dbReference>
<dbReference type="InterPro" id="IPR058594">
    <property type="entry name" value="PB1-like_dom_pln"/>
</dbReference>
<keyword evidence="9" id="KW-0732">Signal</keyword>
<dbReference type="GO" id="GO:0004803">
    <property type="term" value="F:transposase activity"/>
    <property type="evidence" value="ECO:0007669"/>
    <property type="project" value="InterPro"/>
</dbReference>
<accession>Q259A0</accession>